<dbReference type="SMART" id="SM00901">
    <property type="entry name" value="FRG"/>
    <property type="match status" value="1"/>
</dbReference>
<dbReference type="Pfam" id="PF08867">
    <property type="entry name" value="FRG"/>
    <property type="match status" value="1"/>
</dbReference>
<dbReference type="Proteomes" id="UP001612915">
    <property type="component" value="Unassembled WGS sequence"/>
</dbReference>
<accession>A0ABW8AS39</accession>
<organism evidence="2 3">
    <name type="scientific">Spongisporangium articulatum</name>
    <dbReference type="NCBI Taxonomy" id="3362603"/>
    <lineage>
        <taxon>Bacteria</taxon>
        <taxon>Bacillati</taxon>
        <taxon>Actinomycetota</taxon>
        <taxon>Actinomycetes</taxon>
        <taxon>Kineosporiales</taxon>
        <taxon>Kineosporiaceae</taxon>
        <taxon>Spongisporangium</taxon>
    </lineage>
</organism>
<sequence>MRTISCTGWPEFKRDFFLELFGDGHFRRERYLFRGAGDADWRLATAFDRRFAAVPLPERLKLWDSLLAQWRAGCLEAGVAREVVDDDRALAALGQHHGLPTRLLDWSLSPYVAAFFAFRSHLLRGPDTIGSQVAVWALHLDNPVWRGGDGGVEVVTAPGGGNTRLQNQGGRFTLCRAATSSLEEYVERVAEGVALTRCLLPAACAAEALADLDAMGVTDHQLFPDLDGLADMATMRAALAARPGP</sequence>
<dbReference type="RefSeq" id="WP_398283708.1">
    <property type="nucleotide sequence ID" value="NZ_JBITLV010000007.1"/>
</dbReference>
<gene>
    <name evidence="2" type="ORF">ACIB24_19270</name>
</gene>
<evidence type="ECO:0000259" key="1">
    <source>
        <dbReference type="SMART" id="SM00901"/>
    </source>
</evidence>
<name>A0ABW8AS39_9ACTN</name>
<proteinExistence type="predicted"/>
<protein>
    <submittedName>
        <fullName evidence="2">FRG domain-containing protein</fullName>
    </submittedName>
</protein>
<evidence type="ECO:0000313" key="2">
    <source>
        <dbReference type="EMBL" id="MFI7589211.1"/>
    </source>
</evidence>
<comment type="caution">
    <text evidence="2">The sequence shown here is derived from an EMBL/GenBank/DDBJ whole genome shotgun (WGS) entry which is preliminary data.</text>
</comment>
<dbReference type="EMBL" id="JBITLV010000007">
    <property type="protein sequence ID" value="MFI7589211.1"/>
    <property type="molecule type" value="Genomic_DNA"/>
</dbReference>
<keyword evidence="3" id="KW-1185">Reference proteome</keyword>
<reference evidence="2 3" key="1">
    <citation type="submission" date="2024-10" db="EMBL/GenBank/DDBJ databases">
        <title>The Natural Products Discovery Center: Release of the First 8490 Sequenced Strains for Exploring Actinobacteria Biosynthetic Diversity.</title>
        <authorList>
            <person name="Kalkreuter E."/>
            <person name="Kautsar S.A."/>
            <person name="Yang D."/>
            <person name="Bader C.D."/>
            <person name="Teijaro C.N."/>
            <person name="Fluegel L."/>
            <person name="Davis C.M."/>
            <person name="Simpson J.R."/>
            <person name="Lauterbach L."/>
            <person name="Steele A.D."/>
            <person name="Gui C."/>
            <person name="Meng S."/>
            <person name="Li G."/>
            <person name="Viehrig K."/>
            <person name="Ye F."/>
            <person name="Su P."/>
            <person name="Kiefer A.F."/>
            <person name="Nichols A."/>
            <person name="Cepeda A.J."/>
            <person name="Yan W."/>
            <person name="Fan B."/>
            <person name="Jiang Y."/>
            <person name="Adhikari A."/>
            <person name="Zheng C.-J."/>
            <person name="Schuster L."/>
            <person name="Cowan T.M."/>
            <person name="Smanski M.J."/>
            <person name="Chevrette M.G."/>
            <person name="De Carvalho L.P.S."/>
            <person name="Shen B."/>
        </authorList>
    </citation>
    <scope>NUCLEOTIDE SEQUENCE [LARGE SCALE GENOMIC DNA]</scope>
    <source>
        <strain evidence="2 3">NPDC049639</strain>
    </source>
</reference>
<evidence type="ECO:0000313" key="3">
    <source>
        <dbReference type="Proteomes" id="UP001612915"/>
    </source>
</evidence>
<dbReference type="InterPro" id="IPR014966">
    <property type="entry name" value="FRG-dom"/>
</dbReference>
<feature type="domain" description="FRG" evidence="1">
    <location>
        <begin position="27"/>
        <end position="134"/>
    </location>
</feature>